<evidence type="ECO:0000256" key="1">
    <source>
        <dbReference type="SAM" id="Coils"/>
    </source>
</evidence>
<evidence type="ECO:0000313" key="3">
    <source>
        <dbReference type="EMBL" id="PFH47804.1"/>
    </source>
</evidence>
<feature type="compositionally biased region" description="Low complexity" evidence="2">
    <location>
        <begin position="99"/>
        <end position="108"/>
    </location>
</feature>
<dbReference type="OrthoDB" id="3263613at2759"/>
<dbReference type="Proteomes" id="UP000242287">
    <property type="component" value="Unassembled WGS sequence"/>
</dbReference>
<feature type="compositionally biased region" description="Low complexity" evidence="2">
    <location>
        <begin position="217"/>
        <end position="238"/>
    </location>
</feature>
<gene>
    <name evidence="3" type="ORF">AMATHDRAFT_6400</name>
</gene>
<evidence type="ECO:0000256" key="2">
    <source>
        <dbReference type="SAM" id="MobiDB-lite"/>
    </source>
</evidence>
<feature type="region of interest" description="Disordered" evidence="2">
    <location>
        <begin position="1"/>
        <end position="70"/>
    </location>
</feature>
<protein>
    <submittedName>
        <fullName evidence="3">Uncharacterized protein</fullName>
    </submittedName>
</protein>
<sequence>MSHEWDGGKMAVPMILRSSAPNTSNQNSRQENQIPTPTRKAPQCRTCKRPRAGHPRSGCPYANNDPAPTREATAEAGGVLLNALGSFRISSPSRDNEGANENANNRPRAAARRLGPTETRLSLLSTTSGEILERLRRTEENQRPLNDTQRRLRARIVDWQHSVAAAISESTSSSTNSNNRGDGRPVTPSIVLIGSTSGVGNVGQQGETPVTIKATSRQRNSRNLSPSPSPTPRSRQNSGSRASGSRPLGRSMSIAEREEFIRGLVHASDATLYVLPKTDIFDVQASAVQMGFHARAVMNDDDESDLQGLLIIAREEDAAEWLLRRIEREDREVTDAQSEQVSVRTLQLTAAAGGAVIGAVGAWAGLAFS</sequence>
<dbReference type="EMBL" id="KZ302091">
    <property type="protein sequence ID" value="PFH47804.1"/>
    <property type="molecule type" value="Genomic_DNA"/>
</dbReference>
<name>A0A2A9NEQ1_9AGAR</name>
<feature type="compositionally biased region" description="Polar residues" evidence="2">
    <location>
        <begin position="19"/>
        <end position="36"/>
    </location>
</feature>
<dbReference type="AlphaFoldDB" id="A0A2A9NEQ1"/>
<proteinExistence type="predicted"/>
<organism evidence="3 4">
    <name type="scientific">Amanita thiersii Skay4041</name>
    <dbReference type="NCBI Taxonomy" id="703135"/>
    <lineage>
        <taxon>Eukaryota</taxon>
        <taxon>Fungi</taxon>
        <taxon>Dikarya</taxon>
        <taxon>Basidiomycota</taxon>
        <taxon>Agaricomycotina</taxon>
        <taxon>Agaricomycetes</taxon>
        <taxon>Agaricomycetidae</taxon>
        <taxon>Agaricales</taxon>
        <taxon>Pluteineae</taxon>
        <taxon>Amanitaceae</taxon>
        <taxon>Amanita</taxon>
    </lineage>
</organism>
<feature type="region of interest" description="Disordered" evidence="2">
    <location>
        <begin position="90"/>
        <end position="113"/>
    </location>
</feature>
<evidence type="ECO:0000313" key="4">
    <source>
        <dbReference type="Proteomes" id="UP000242287"/>
    </source>
</evidence>
<feature type="region of interest" description="Disordered" evidence="2">
    <location>
        <begin position="167"/>
        <end position="251"/>
    </location>
</feature>
<accession>A0A2A9NEQ1</accession>
<keyword evidence="1" id="KW-0175">Coiled coil</keyword>
<keyword evidence="4" id="KW-1185">Reference proteome</keyword>
<feature type="coiled-coil region" evidence="1">
    <location>
        <begin position="312"/>
        <end position="339"/>
    </location>
</feature>
<feature type="compositionally biased region" description="Polar residues" evidence="2">
    <location>
        <begin position="194"/>
        <end position="208"/>
    </location>
</feature>
<feature type="compositionally biased region" description="Low complexity" evidence="2">
    <location>
        <begin position="168"/>
        <end position="179"/>
    </location>
</feature>
<reference evidence="3 4" key="1">
    <citation type="submission" date="2014-02" db="EMBL/GenBank/DDBJ databases">
        <title>Transposable element dynamics among asymbiotic and ectomycorrhizal Amanita fungi.</title>
        <authorList>
            <consortium name="DOE Joint Genome Institute"/>
            <person name="Hess J."/>
            <person name="Skrede I."/>
            <person name="Wolfe B."/>
            <person name="LaButti K."/>
            <person name="Ohm R.A."/>
            <person name="Grigoriev I.V."/>
            <person name="Pringle A."/>
        </authorList>
    </citation>
    <scope>NUCLEOTIDE SEQUENCE [LARGE SCALE GENOMIC DNA]</scope>
    <source>
        <strain evidence="3 4">SKay4041</strain>
    </source>
</reference>